<accession>Q8R8G3</accession>
<dbReference type="Proteomes" id="UP000000555">
    <property type="component" value="Chromosome"/>
</dbReference>
<organism evidence="1 2">
    <name type="scientific">Caldanaerobacter subterraneus subsp. tengcongensis (strain DSM 15242 / JCM 11007 / NBRC 100824 / MB4)</name>
    <name type="common">Thermoanaerobacter tengcongensis</name>
    <dbReference type="NCBI Taxonomy" id="273068"/>
    <lineage>
        <taxon>Bacteria</taxon>
        <taxon>Bacillati</taxon>
        <taxon>Bacillota</taxon>
        <taxon>Clostridia</taxon>
        <taxon>Thermoanaerobacterales</taxon>
        <taxon>Thermoanaerobacteraceae</taxon>
        <taxon>Caldanaerobacter</taxon>
    </lineage>
</organism>
<dbReference type="STRING" id="273068.TTE2036"/>
<proteinExistence type="predicted"/>
<protein>
    <submittedName>
        <fullName evidence="1">Uncharacterized protein</fullName>
    </submittedName>
</protein>
<reference evidence="1 2" key="1">
    <citation type="journal article" date="2002" name="Genome Res.">
        <title>A complete sequence of the T. tengcongensis genome.</title>
        <authorList>
            <person name="Bao Q."/>
            <person name="Tian Y."/>
            <person name="Li W."/>
            <person name="Xu Z."/>
            <person name="Xuan Z."/>
            <person name="Hu S."/>
            <person name="Dong W."/>
            <person name="Yang J."/>
            <person name="Chen Y."/>
            <person name="Xue Y."/>
            <person name="Xu Y."/>
            <person name="Lai X."/>
            <person name="Huang L."/>
            <person name="Dong X."/>
            <person name="Ma Y."/>
            <person name="Ling L."/>
            <person name="Tan H."/>
            <person name="Chen R."/>
            <person name="Wang J."/>
            <person name="Yu J."/>
            <person name="Yang H."/>
        </authorList>
    </citation>
    <scope>NUCLEOTIDE SEQUENCE [LARGE SCALE GENOMIC DNA]</scope>
    <source>
        <strain evidence="2">DSM 15242 / JCM 11007 / NBRC 100824 / MB4</strain>
    </source>
</reference>
<dbReference type="AlphaFoldDB" id="Q8R8G3"/>
<keyword evidence="2" id="KW-1185">Reference proteome</keyword>
<gene>
    <name evidence="1" type="ordered locus">TTE2036</name>
</gene>
<dbReference type="EMBL" id="AE008691">
    <property type="protein sequence ID" value="AAM25213.1"/>
    <property type="molecule type" value="Genomic_DNA"/>
</dbReference>
<dbReference type="KEGG" id="tte:TTE2036"/>
<sequence>MQERVKKGLLGETHGTIPSAVKSGIKKCLKRTEPFSVRFFNIKIKKRRNMYAN</sequence>
<evidence type="ECO:0000313" key="1">
    <source>
        <dbReference type="EMBL" id="AAM25213.1"/>
    </source>
</evidence>
<name>Q8R8G3_CALS4</name>
<dbReference type="HOGENOM" id="CLU_3059541_0_0_9"/>
<evidence type="ECO:0000313" key="2">
    <source>
        <dbReference type="Proteomes" id="UP000000555"/>
    </source>
</evidence>